<dbReference type="PROSITE" id="PS51257">
    <property type="entry name" value="PROKAR_LIPOPROTEIN"/>
    <property type="match status" value="1"/>
</dbReference>
<dbReference type="HOGENOM" id="CLU_2618437_0_0_4"/>
<reference evidence="3 4" key="1">
    <citation type="journal article" date="2003" name="J. Bacteriol.">
        <title>Complete genome sequence of the ammonia-oxidizing bacterium and obligate chemolithoautotroph Nitrosomonas europaea.</title>
        <authorList>
            <person name="Chain P."/>
            <person name="Lamerdin J."/>
            <person name="Larimer F."/>
            <person name="Regala W."/>
            <person name="Land M."/>
            <person name="Hauser L."/>
            <person name="Hooper A."/>
            <person name="Klotz M."/>
            <person name="Norton J."/>
            <person name="Sayavedra-Soto L."/>
            <person name="Arciero D."/>
            <person name="Hommes N."/>
            <person name="Whittaker M."/>
            <person name="Arp D."/>
        </authorList>
    </citation>
    <scope>NUCLEOTIDE SEQUENCE [LARGE SCALE GENOMIC DNA]</scope>
    <source>
        <strain evidence="4">ATCC 19718 / CIP 103999 / KCTC 2705 / NBRC 14298</strain>
    </source>
</reference>
<evidence type="ECO:0008006" key="5">
    <source>
        <dbReference type="Google" id="ProtNLM"/>
    </source>
</evidence>
<sequence>MMRVKLFLAVVLSLSVSCFAGSGGDQPESLPETGQTKNASTGDEQPTRIETGKKEAESQSSQETGLDKQSLMIDYCRKHTC</sequence>
<dbReference type="eggNOG" id="ENOG50315U9">
    <property type="taxonomic scope" value="Bacteria"/>
</dbReference>
<evidence type="ECO:0000313" key="3">
    <source>
        <dbReference type="EMBL" id="CAD84516.1"/>
    </source>
</evidence>
<proteinExistence type="predicted"/>
<evidence type="ECO:0000256" key="2">
    <source>
        <dbReference type="SAM" id="SignalP"/>
    </source>
</evidence>
<accession>Q82WQ8</accession>
<protein>
    <recommendedName>
        <fullName evidence="5">Lipoprotein</fullName>
    </recommendedName>
</protein>
<keyword evidence="4" id="KW-1185">Reference proteome</keyword>
<keyword evidence="2" id="KW-0732">Signal</keyword>
<evidence type="ECO:0000313" key="4">
    <source>
        <dbReference type="Proteomes" id="UP000001416"/>
    </source>
</evidence>
<name>Q82WQ8_NITEU</name>
<dbReference type="AlphaFoldDB" id="Q82WQ8"/>
<dbReference type="KEGG" id="neu:NE0605"/>
<dbReference type="Proteomes" id="UP000001416">
    <property type="component" value="Chromosome"/>
</dbReference>
<evidence type="ECO:0000256" key="1">
    <source>
        <dbReference type="SAM" id="MobiDB-lite"/>
    </source>
</evidence>
<organism evidence="3 4">
    <name type="scientific">Nitrosomonas europaea (strain ATCC 19718 / CIP 103999 / KCTC 2705 / NBRC 14298)</name>
    <dbReference type="NCBI Taxonomy" id="228410"/>
    <lineage>
        <taxon>Bacteria</taxon>
        <taxon>Pseudomonadati</taxon>
        <taxon>Pseudomonadota</taxon>
        <taxon>Betaproteobacteria</taxon>
        <taxon>Nitrosomonadales</taxon>
        <taxon>Nitrosomonadaceae</taxon>
        <taxon>Nitrosomonas</taxon>
    </lineage>
</organism>
<gene>
    <name evidence="3" type="ordered locus">NE0605</name>
</gene>
<dbReference type="EMBL" id="AL954747">
    <property type="protein sequence ID" value="CAD84516.1"/>
    <property type="molecule type" value="Genomic_DNA"/>
</dbReference>
<feature type="region of interest" description="Disordered" evidence="1">
    <location>
        <begin position="20"/>
        <end position="66"/>
    </location>
</feature>
<feature type="chain" id="PRO_5004300233" description="Lipoprotein" evidence="2">
    <location>
        <begin position="21"/>
        <end position="81"/>
    </location>
</feature>
<feature type="compositionally biased region" description="Basic and acidic residues" evidence="1">
    <location>
        <begin position="45"/>
        <end position="57"/>
    </location>
</feature>
<dbReference type="STRING" id="228410.NE0605"/>
<feature type="signal peptide" evidence="2">
    <location>
        <begin position="1"/>
        <end position="20"/>
    </location>
</feature>
<feature type="compositionally biased region" description="Polar residues" evidence="1">
    <location>
        <begin position="32"/>
        <end position="44"/>
    </location>
</feature>